<comment type="caution">
    <text evidence="6">Lacks conserved residue(s) required for the propagation of feature annotation.</text>
</comment>
<evidence type="ECO:0000256" key="2">
    <source>
        <dbReference type="ARBA" id="ARBA00023015"/>
    </source>
</evidence>
<evidence type="ECO:0000256" key="5">
    <source>
        <dbReference type="ARBA" id="ARBA00023242"/>
    </source>
</evidence>
<feature type="region of interest" description="Disordered" evidence="7">
    <location>
        <begin position="293"/>
        <end position="349"/>
    </location>
</feature>
<feature type="region of interest" description="Disordered" evidence="7">
    <location>
        <begin position="228"/>
        <end position="280"/>
    </location>
</feature>
<dbReference type="PANTHER" id="PTHR11267:SF181">
    <property type="entry name" value="OPTOMOTOR-BLIND PROTEIN"/>
    <property type="match status" value="1"/>
</dbReference>
<dbReference type="Proteomes" id="UP000677803">
    <property type="component" value="Unassembled WGS sequence"/>
</dbReference>
<dbReference type="GO" id="GO:0001708">
    <property type="term" value="P:cell fate specification"/>
    <property type="evidence" value="ECO:0007669"/>
    <property type="project" value="TreeGrafter"/>
</dbReference>
<evidence type="ECO:0000259" key="8">
    <source>
        <dbReference type="PROSITE" id="PS50252"/>
    </source>
</evidence>
<dbReference type="PRINTS" id="PR00938">
    <property type="entry name" value="BRACHYURY"/>
</dbReference>
<feature type="compositionally biased region" description="Basic and acidic residues" evidence="7">
    <location>
        <begin position="338"/>
        <end position="349"/>
    </location>
</feature>
<dbReference type="FunFam" id="2.60.40.820:FF:000012">
    <property type="entry name" value="T-box transcription factor TBX2"/>
    <property type="match status" value="1"/>
</dbReference>
<feature type="region of interest" description="Disordered" evidence="7">
    <location>
        <begin position="541"/>
        <end position="570"/>
    </location>
</feature>
<comment type="caution">
    <text evidence="9">The sequence shown here is derived from an EMBL/GenBank/DDBJ whole genome shotgun (WGS) entry which is preliminary data.</text>
</comment>
<dbReference type="SMART" id="SM00425">
    <property type="entry name" value="TBOX"/>
    <property type="match status" value="1"/>
</dbReference>
<keyword evidence="5 6" id="KW-0539">Nucleus</keyword>
<feature type="region of interest" description="Disordered" evidence="7">
    <location>
        <begin position="590"/>
        <end position="610"/>
    </location>
</feature>
<dbReference type="OrthoDB" id="7442607at2759"/>
<protein>
    <submittedName>
        <fullName evidence="9">(Atlantic silverside) hypothetical protein</fullName>
    </submittedName>
</protein>
<reference evidence="9" key="1">
    <citation type="submission" date="2021-05" db="EMBL/GenBank/DDBJ databases">
        <authorList>
            <person name="Tigano A."/>
        </authorList>
    </citation>
    <scope>NUCLEOTIDE SEQUENCE</scope>
</reference>
<dbReference type="Pfam" id="PF00907">
    <property type="entry name" value="T-box"/>
    <property type="match status" value="1"/>
</dbReference>
<dbReference type="InterPro" id="IPR008967">
    <property type="entry name" value="p53-like_TF_DNA-bd_sf"/>
</dbReference>
<keyword evidence="3 6" id="KW-0238">DNA-binding</keyword>
<dbReference type="InterPro" id="IPR048387">
    <property type="entry name" value="TBX2_3_RD"/>
</dbReference>
<feature type="compositionally biased region" description="Basic and acidic residues" evidence="7">
    <location>
        <begin position="599"/>
        <end position="610"/>
    </location>
</feature>
<dbReference type="Gene3D" id="2.60.40.820">
    <property type="entry name" value="Transcription factor, T-box"/>
    <property type="match status" value="1"/>
</dbReference>
<evidence type="ECO:0000313" key="10">
    <source>
        <dbReference type="Proteomes" id="UP000677803"/>
    </source>
</evidence>
<feature type="compositionally biased region" description="Polar residues" evidence="7">
    <location>
        <begin position="315"/>
        <end position="329"/>
    </location>
</feature>
<evidence type="ECO:0000256" key="3">
    <source>
        <dbReference type="ARBA" id="ARBA00023125"/>
    </source>
</evidence>
<proteinExistence type="predicted"/>
<dbReference type="PANTHER" id="PTHR11267">
    <property type="entry name" value="T-BOX PROTEIN-RELATED"/>
    <property type="match status" value="1"/>
</dbReference>
<dbReference type="PRINTS" id="PR00937">
    <property type="entry name" value="TBOX"/>
</dbReference>
<evidence type="ECO:0000256" key="6">
    <source>
        <dbReference type="PROSITE-ProRule" id="PRU00201"/>
    </source>
</evidence>
<dbReference type="InterPro" id="IPR036960">
    <property type="entry name" value="T-box_sf"/>
</dbReference>
<evidence type="ECO:0000256" key="1">
    <source>
        <dbReference type="ARBA" id="ARBA00004123"/>
    </source>
</evidence>
<evidence type="ECO:0000313" key="9">
    <source>
        <dbReference type="EMBL" id="CAG5877999.1"/>
    </source>
</evidence>
<organism evidence="9 10">
    <name type="scientific">Menidia menidia</name>
    <name type="common">Atlantic silverside</name>
    <dbReference type="NCBI Taxonomy" id="238744"/>
    <lineage>
        <taxon>Eukaryota</taxon>
        <taxon>Metazoa</taxon>
        <taxon>Chordata</taxon>
        <taxon>Craniata</taxon>
        <taxon>Vertebrata</taxon>
        <taxon>Euteleostomi</taxon>
        <taxon>Actinopterygii</taxon>
        <taxon>Neopterygii</taxon>
        <taxon>Teleostei</taxon>
        <taxon>Neoteleostei</taxon>
        <taxon>Acanthomorphata</taxon>
        <taxon>Ovalentaria</taxon>
        <taxon>Atherinomorphae</taxon>
        <taxon>Atheriniformes</taxon>
        <taxon>Atherinopsidae</taxon>
        <taxon>Menidiinae</taxon>
        <taxon>Menidia</taxon>
    </lineage>
</organism>
<sequence length="610" mass="68329">MAYHPFPSHRADVLSLSALLPSNQPTFLPAMTLPDVVLVPDPLPEQPDKACQNRPIHPRSVKNLHPEEWLDEDPNITLERMFPPFKVRVEGLDETAKYILLMDIVAVDDCRYKFHNSRWMVAGKADPEMPKRMYIHPDSPSKGEHWMSKPVAFHKLKLTNNISDKHGFTILNSMHKYQPRFHIVRANSIMKLPYSTFRTYVFPETEFIAVTAYQNEKITQLKIDNNPFAKGFRDTGNGRREKRSKQIGVSLVLENQRKAEDCGDSEDSDEHHTMSETFYSPLEVVSSPLIRTSACEDESHSGSESDLDLQDDVSSEPSSSRTAHTNLTSGEILPNKSDSSKRDNNQLGTNERRICDASCERYPTDFGSSENQNTTVKQGVRPIMPQTWSSSALDDIRCQTLDSTGVYAQPFARQGASFLFHPGWLSMNSESFSNMDMGPGISTLPGVREVGNRSMSSQSSATSSPLMFHLSQPMLSSQEVSLSRFGGMLSYPYRYMATPGTIASTLPSCSANPFFSRNHHHNNSQPWLSFSPYQVPTSVTSCQNPLTAKLPGRSHSTPEQSSSGSSNSSLVSDIHSYKVQAKKKNIQGFTDHLPYVHIPARERNKSHPSL</sequence>
<feature type="compositionally biased region" description="Low complexity" evidence="7">
    <location>
        <begin position="554"/>
        <end position="570"/>
    </location>
</feature>
<dbReference type="GO" id="GO:0000785">
    <property type="term" value="C:chromatin"/>
    <property type="evidence" value="ECO:0007669"/>
    <property type="project" value="TreeGrafter"/>
</dbReference>
<accession>A0A8S4AQP5</accession>
<dbReference type="Pfam" id="PF20627">
    <property type="entry name" value="TBX2-3_RD"/>
    <property type="match status" value="1"/>
</dbReference>
<dbReference type="EMBL" id="CAJRST010004446">
    <property type="protein sequence ID" value="CAG5877999.1"/>
    <property type="molecule type" value="Genomic_DNA"/>
</dbReference>
<keyword evidence="10" id="KW-1185">Reference proteome</keyword>
<dbReference type="InterPro" id="IPR046360">
    <property type="entry name" value="T-box_DNA-bd"/>
</dbReference>
<dbReference type="GO" id="GO:0005634">
    <property type="term" value="C:nucleus"/>
    <property type="evidence" value="ECO:0007669"/>
    <property type="project" value="UniProtKB-SubCell"/>
</dbReference>
<keyword evidence="2" id="KW-0805">Transcription regulation</keyword>
<comment type="subcellular location">
    <subcellularLocation>
        <location evidence="1 6">Nucleus</location>
    </subcellularLocation>
</comment>
<dbReference type="GO" id="GO:0000978">
    <property type="term" value="F:RNA polymerase II cis-regulatory region sequence-specific DNA binding"/>
    <property type="evidence" value="ECO:0007669"/>
    <property type="project" value="InterPro"/>
</dbReference>
<dbReference type="PROSITE" id="PS50252">
    <property type="entry name" value="TBOX_3"/>
    <property type="match status" value="1"/>
</dbReference>
<evidence type="ECO:0000256" key="7">
    <source>
        <dbReference type="SAM" id="MobiDB-lite"/>
    </source>
</evidence>
<dbReference type="GO" id="GO:0000981">
    <property type="term" value="F:DNA-binding transcription factor activity, RNA polymerase II-specific"/>
    <property type="evidence" value="ECO:0007669"/>
    <property type="project" value="TreeGrafter"/>
</dbReference>
<name>A0A8S4AQP5_9TELE</name>
<dbReference type="InterPro" id="IPR018186">
    <property type="entry name" value="TF_T-box_CS"/>
</dbReference>
<dbReference type="InterPro" id="IPR002070">
    <property type="entry name" value="TF_Brachyury"/>
</dbReference>
<evidence type="ECO:0000256" key="4">
    <source>
        <dbReference type="ARBA" id="ARBA00023163"/>
    </source>
</evidence>
<feature type="compositionally biased region" description="Acidic residues" evidence="7">
    <location>
        <begin position="305"/>
        <end position="314"/>
    </location>
</feature>
<dbReference type="GO" id="GO:0045893">
    <property type="term" value="P:positive regulation of DNA-templated transcription"/>
    <property type="evidence" value="ECO:0007669"/>
    <property type="project" value="InterPro"/>
</dbReference>
<dbReference type="InterPro" id="IPR001699">
    <property type="entry name" value="TF_T-box"/>
</dbReference>
<feature type="domain" description="T-box" evidence="8">
    <location>
        <begin position="80"/>
        <end position="234"/>
    </location>
</feature>
<dbReference type="SUPFAM" id="SSF49417">
    <property type="entry name" value="p53-like transcription factors"/>
    <property type="match status" value="1"/>
</dbReference>
<keyword evidence="4" id="KW-0804">Transcription</keyword>
<dbReference type="AlphaFoldDB" id="A0A8S4AQP5"/>
<gene>
    <name evidence="9" type="ORF">MMEN_LOCUS5498</name>
</gene>
<dbReference type="PROSITE" id="PS01264">
    <property type="entry name" value="TBOX_2"/>
    <property type="match status" value="1"/>
</dbReference>